<sequence>MLILKFLLFGIKKRHLLTKVFHLGTAFALINTNPLAGVLYESTRNSFRHFFKRRSFISRIFCSAST</sequence>
<dbReference type="EMBL" id="RFES01000015">
    <property type="protein sequence ID" value="RSO52584.1"/>
    <property type="molecule type" value="Genomic_DNA"/>
</dbReference>
<evidence type="ECO:0000313" key="1">
    <source>
        <dbReference type="EMBL" id="RSO52584.1"/>
    </source>
</evidence>
<protein>
    <submittedName>
        <fullName evidence="1">Uncharacterized protein</fullName>
    </submittedName>
</protein>
<reference evidence="1 2" key="1">
    <citation type="submission" date="2018-10" db="EMBL/GenBank/DDBJ databases">
        <title>GWAS and RNA-Seq identify cryptic mechanisms of antimicrobial resistance in Acinetobacter baumannii.</title>
        <authorList>
            <person name="Sahl J.W."/>
        </authorList>
    </citation>
    <scope>NUCLEOTIDE SEQUENCE [LARGE SCALE GENOMIC DNA]</scope>
    <source>
        <strain evidence="1 2">TG41018</strain>
    </source>
</reference>
<dbReference type="KEGG" id="alc:OTEC02_06860"/>
<evidence type="ECO:0000313" key="2">
    <source>
        <dbReference type="Proteomes" id="UP000276905"/>
    </source>
</evidence>
<proteinExistence type="predicted"/>
<comment type="caution">
    <text evidence="1">The sequence shown here is derived from an EMBL/GenBank/DDBJ whole genome shotgun (WGS) entry which is preliminary data.</text>
</comment>
<dbReference type="AlphaFoldDB" id="A0A1V0KA02"/>
<organism evidence="1 2">
    <name type="scientific">Acinetobacter lactucae</name>
    <dbReference type="NCBI Taxonomy" id="1785128"/>
    <lineage>
        <taxon>Bacteria</taxon>
        <taxon>Pseudomonadati</taxon>
        <taxon>Pseudomonadota</taxon>
        <taxon>Gammaproteobacteria</taxon>
        <taxon>Moraxellales</taxon>
        <taxon>Moraxellaceae</taxon>
        <taxon>Acinetobacter</taxon>
        <taxon>Acinetobacter calcoaceticus/baumannii complex</taxon>
    </lineage>
</organism>
<gene>
    <name evidence="1" type="ORF">EA756_17770</name>
</gene>
<name>A0A1V0KA02_9GAMM</name>
<accession>A0A1V0KA02</accession>
<dbReference type="Proteomes" id="UP000276905">
    <property type="component" value="Unassembled WGS sequence"/>
</dbReference>